<dbReference type="SUPFAM" id="SSF103473">
    <property type="entry name" value="MFS general substrate transporter"/>
    <property type="match status" value="1"/>
</dbReference>
<dbReference type="GO" id="GO:0016020">
    <property type="term" value="C:membrane"/>
    <property type="evidence" value="ECO:0007669"/>
    <property type="project" value="TreeGrafter"/>
</dbReference>
<dbReference type="InterPro" id="IPR036259">
    <property type="entry name" value="MFS_trans_sf"/>
</dbReference>
<feature type="transmembrane region" description="Helical" evidence="7">
    <location>
        <begin position="355"/>
        <end position="373"/>
    </location>
</feature>
<dbReference type="Proteomes" id="UP001385951">
    <property type="component" value="Unassembled WGS sequence"/>
</dbReference>
<keyword evidence="4 7" id="KW-0812">Transmembrane</keyword>
<evidence type="ECO:0000313" key="8">
    <source>
        <dbReference type="EMBL" id="KAK7684563.1"/>
    </source>
</evidence>
<evidence type="ECO:0000256" key="2">
    <source>
        <dbReference type="ARBA" id="ARBA00008335"/>
    </source>
</evidence>
<dbReference type="InterPro" id="IPR051788">
    <property type="entry name" value="MFS_Transporter"/>
</dbReference>
<dbReference type="GO" id="GO:0022857">
    <property type="term" value="F:transmembrane transporter activity"/>
    <property type="evidence" value="ECO:0007669"/>
    <property type="project" value="InterPro"/>
</dbReference>
<dbReference type="Pfam" id="PF07690">
    <property type="entry name" value="MFS_1"/>
    <property type="match status" value="1"/>
</dbReference>
<feature type="transmembrane region" description="Helical" evidence="7">
    <location>
        <begin position="443"/>
        <end position="462"/>
    </location>
</feature>
<evidence type="ECO:0008006" key="10">
    <source>
        <dbReference type="Google" id="ProtNLM"/>
    </source>
</evidence>
<reference evidence="8 9" key="1">
    <citation type="submission" date="2022-09" db="EMBL/GenBank/DDBJ databases">
        <authorList>
            <person name="Palmer J.M."/>
        </authorList>
    </citation>
    <scope>NUCLEOTIDE SEQUENCE [LARGE SCALE GENOMIC DNA]</scope>
    <source>
        <strain evidence="8 9">DSM 7382</strain>
    </source>
</reference>
<accession>A0AAW0FSD0</accession>
<feature type="transmembrane region" description="Helical" evidence="7">
    <location>
        <begin position="379"/>
        <end position="397"/>
    </location>
</feature>
<evidence type="ECO:0000256" key="7">
    <source>
        <dbReference type="SAM" id="Phobius"/>
    </source>
</evidence>
<comment type="similarity">
    <text evidence="2">Belongs to the major facilitator superfamily.</text>
</comment>
<organism evidence="8 9">
    <name type="scientific">Cerrena zonata</name>
    <dbReference type="NCBI Taxonomy" id="2478898"/>
    <lineage>
        <taxon>Eukaryota</taxon>
        <taxon>Fungi</taxon>
        <taxon>Dikarya</taxon>
        <taxon>Basidiomycota</taxon>
        <taxon>Agaricomycotina</taxon>
        <taxon>Agaricomycetes</taxon>
        <taxon>Polyporales</taxon>
        <taxon>Cerrenaceae</taxon>
        <taxon>Cerrena</taxon>
    </lineage>
</organism>
<name>A0AAW0FSD0_9APHY</name>
<feature type="transmembrane region" description="Helical" evidence="7">
    <location>
        <begin position="207"/>
        <end position="226"/>
    </location>
</feature>
<keyword evidence="6 7" id="KW-0472">Membrane</keyword>
<feature type="transmembrane region" description="Helical" evidence="7">
    <location>
        <begin position="409"/>
        <end position="431"/>
    </location>
</feature>
<comment type="subcellular location">
    <subcellularLocation>
        <location evidence="1">Endomembrane system</location>
        <topology evidence="1">Multi-pass membrane protein</topology>
    </subcellularLocation>
</comment>
<evidence type="ECO:0000256" key="5">
    <source>
        <dbReference type="ARBA" id="ARBA00022989"/>
    </source>
</evidence>
<dbReference type="Gene3D" id="1.20.1250.20">
    <property type="entry name" value="MFS general substrate transporter like domains"/>
    <property type="match status" value="2"/>
</dbReference>
<feature type="transmembrane region" description="Helical" evidence="7">
    <location>
        <begin position="327"/>
        <end position="346"/>
    </location>
</feature>
<evidence type="ECO:0000256" key="1">
    <source>
        <dbReference type="ARBA" id="ARBA00004127"/>
    </source>
</evidence>
<feature type="transmembrane region" description="Helical" evidence="7">
    <location>
        <begin position="290"/>
        <end position="315"/>
    </location>
</feature>
<evidence type="ECO:0000256" key="6">
    <source>
        <dbReference type="ARBA" id="ARBA00023136"/>
    </source>
</evidence>
<evidence type="ECO:0000256" key="4">
    <source>
        <dbReference type="ARBA" id="ARBA00022692"/>
    </source>
</evidence>
<sequence>MSQTQTVVSTSVGLPRASLQGDSSAISDHAQIELEELGRRDSAKSIRISTGPTTPLSEPLSRAEAWKGPVQFATLCWTLFLAGWNDGTTGPLLDRIREVYHANFAIVSLIFVLNTVVSVEVADNCHLLILAGIRLRSTFECVSDRQVWIRKGSIAQVAGYAINCGAPPFPVFVFAYALNGFGIALQDAGANGYVAAFKKGAATKMGILHAIYGAGAFVAPLVATQFAQLPRWSFHFLTSLGISISNTALLIAVFRFKTQEQCLADAGQPADTTVLDQGNKMKHIFKMKEVHLLATFILAYIGVEVTLGGWIVTYIKEVRGGGPDSGYISSGFFGGLALGRVALLWLNKLVGERRIVFAYILMAIVLELIVWLVPSLIGGGVAISFVGFVLGPIYPIVMNHAARILPPWILTGSIGWIAGFGQAGSAFIPFITGAIASSKGIGSLQPLLVSLSSAMLVIWFIVPSSPRKVD</sequence>
<protein>
    <recommendedName>
        <fullName evidence="10">Major facilitator superfamily (MFS) profile domain-containing protein</fullName>
    </recommendedName>
</protein>
<evidence type="ECO:0000313" key="9">
    <source>
        <dbReference type="Proteomes" id="UP001385951"/>
    </source>
</evidence>
<evidence type="ECO:0000256" key="3">
    <source>
        <dbReference type="ARBA" id="ARBA00022448"/>
    </source>
</evidence>
<keyword evidence="3" id="KW-0813">Transport</keyword>
<proteinExistence type="inferred from homology"/>
<dbReference type="AlphaFoldDB" id="A0AAW0FSD0"/>
<feature type="transmembrane region" description="Helical" evidence="7">
    <location>
        <begin position="232"/>
        <end position="254"/>
    </location>
</feature>
<comment type="caution">
    <text evidence="8">The sequence shown here is derived from an EMBL/GenBank/DDBJ whole genome shotgun (WGS) entry which is preliminary data.</text>
</comment>
<dbReference type="FunFam" id="1.20.1250.20:FF:000286">
    <property type="entry name" value="MFS efflux transporter"/>
    <property type="match status" value="1"/>
</dbReference>
<dbReference type="InterPro" id="IPR011701">
    <property type="entry name" value="MFS"/>
</dbReference>
<dbReference type="PANTHER" id="PTHR23514">
    <property type="entry name" value="BYPASS OF STOP CODON PROTEIN 6"/>
    <property type="match status" value="1"/>
</dbReference>
<dbReference type="EMBL" id="JASBNA010000025">
    <property type="protein sequence ID" value="KAK7684563.1"/>
    <property type="molecule type" value="Genomic_DNA"/>
</dbReference>
<keyword evidence="9" id="KW-1185">Reference proteome</keyword>
<gene>
    <name evidence="8" type="ORF">QCA50_012510</name>
</gene>
<keyword evidence="5 7" id="KW-1133">Transmembrane helix</keyword>
<dbReference type="GO" id="GO:0012505">
    <property type="term" value="C:endomembrane system"/>
    <property type="evidence" value="ECO:0007669"/>
    <property type="project" value="UniProtKB-SubCell"/>
</dbReference>
<dbReference type="PANTHER" id="PTHR23514:SF3">
    <property type="entry name" value="BYPASS OF STOP CODON PROTEIN 6"/>
    <property type="match status" value="1"/>
</dbReference>